<dbReference type="PROSITE" id="PS50222">
    <property type="entry name" value="EF_HAND_2"/>
    <property type="match status" value="1"/>
</dbReference>
<dbReference type="AlphaFoldDB" id="A0AA41V3H6"/>
<dbReference type="InterPro" id="IPR018247">
    <property type="entry name" value="EF_Hand_1_Ca_BS"/>
</dbReference>
<gene>
    <name evidence="5" type="ORF">MKW94_012033</name>
    <name evidence="6" type="ORF">MKW94_015301</name>
</gene>
<evidence type="ECO:0000313" key="7">
    <source>
        <dbReference type="Proteomes" id="UP001177140"/>
    </source>
</evidence>
<evidence type="ECO:0000256" key="2">
    <source>
        <dbReference type="ARBA" id="ARBA00022737"/>
    </source>
</evidence>
<accession>A0AA41V3H6</accession>
<proteinExistence type="predicted"/>
<dbReference type="PROSITE" id="PS00018">
    <property type="entry name" value="EF_HAND_1"/>
    <property type="match status" value="1"/>
</dbReference>
<dbReference type="PANTHER" id="PTHR10891">
    <property type="entry name" value="EF-HAND CALCIUM-BINDING DOMAIN CONTAINING PROTEIN"/>
    <property type="match status" value="1"/>
</dbReference>
<dbReference type="Gene3D" id="1.10.238.10">
    <property type="entry name" value="EF-hand"/>
    <property type="match status" value="1"/>
</dbReference>
<dbReference type="Pfam" id="PF13833">
    <property type="entry name" value="EF-hand_8"/>
    <property type="match status" value="1"/>
</dbReference>
<comment type="caution">
    <text evidence="6">The sequence shown here is derived from an EMBL/GenBank/DDBJ whole genome shotgun (WGS) entry which is preliminary data.</text>
</comment>
<dbReference type="EMBL" id="JAJJMA010095833">
    <property type="protein sequence ID" value="MCL7029929.1"/>
    <property type="molecule type" value="Genomic_DNA"/>
</dbReference>
<feature type="domain" description="EF-hand" evidence="4">
    <location>
        <begin position="63"/>
        <end position="93"/>
    </location>
</feature>
<evidence type="ECO:0000313" key="5">
    <source>
        <dbReference type="EMBL" id="MCL7027216.1"/>
    </source>
</evidence>
<dbReference type="CDD" id="cd00051">
    <property type="entry name" value="EFh"/>
    <property type="match status" value="1"/>
</dbReference>
<sequence>MVLMMKQPSFPSSDGSSSSAAIVINDGVEDLKLAFEMYEAEKGCGCITPKSLQRMLNRLGEDKSYEQCVSMIQYFDLDKNGTLDFHEFHQMMV</sequence>
<dbReference type="InterPro" id="IPR039647">
    <property type="entry name" value="EF_hand_pair_protein_CML-like"/>
</dbReference>
<protein>
    <recommendedName>
        <fullName evidence="4">EF-hand domain-containing protein</fullName>
    </recommendedName>
</protein>
<dbReference type="GO" id="GO:0005509">
    <property type="term" value="F:calcium ion binding"/>
    <property type="evidence" value="ECO:0007669"/>
    <property type="project" value="InterPro"/>
</dbReference>
<dbReference type="InterPro" id="IPR011992">
    <property type="entry name" value="EF-hand-dom_pair"/>
</dbReference>
<evidence type="ECO:0000313" key="6">
    <source>
        <dbReference type="EMBL" id="MCL7029929.1"/>
    </source>
</evidence>
<dbReference type="EMBL" id="JAJJMA010065675">
    <property type="protein sequence ID" value="MCL7027216.1"/>
    <property type="molecule type" value="Genomic_DNA"/>
</dbReference>
<keyword evidence="1" id="KW-0479">Metal-binding</keyword>
<keyword evidence="2" id="KW-0677">Repeat</keyword>
<keyword evidence="7" id="KW-1185">Reference proteome</keyword>
<evidence type="ECO:0000256" key="1">
    <source>
        <dbReference type="ARBA" id="ARBA00022723"/>
    </source>
</evidence>
<dbReference type="InterPro" id="IPR002048">
    <property type="entry name" value="EF_hand_dom"/>
</dbReference>
<dbReference type="Proteomes" id="UP001177140">
    <property type="component" value="Unassembled WGS sequence"/>
</dbReference>
<evidence type="ECO:0000259" key="4">
    <source>
        <dbReference type="PROSITE" id="PS50222"/>
    </source>
</evidence>
<reference evidence="6" key="1">
    <citation type="submission" date="2022-03" db="EMBL/GenBank/DDBJ databases">
        <title>A functionally conserved STORR gene fusion in Papaver species that diverged 16.8 million years ago.</title>
        <authorList>
            <person name="Catania T."/>
        </authorList>
    </citation>
    <scope>NUCLEOTIDE SEQUENCE</scope>
    <source>
        <strain evidence="6">S-191538</strain>
    </source>
</reference>
<name>A0AA41V3H6_PAPNU</name>
<organism evidence="6 7">
    <name type="scientific">Papaver nudicaule</name>
    <name type="common">Iceland poppy</name>
    <dbReference type="NCBI Taxonomy" id="74823"/>
    <lineage>
        <taxon>Eukaryota</taxon>
        <taxon>Viridiplantae</taxon>
        <taxon>Streptophyta</taxon>
        <taxon>Embryophyta</taxon>
        <taxon>Tracheophyta</taxon>
        <taxon>Spermatophyta</taxon>
        <taxon>Magnoliopsida</taxon>
        <taxon>Ranunculales</taxon>
        <taxon>Papaveraceae</taxon>
        <taxon>Papaveroideae</taxon>
        <taxon>Papaver</taxon>
    </lineage>
</organism>
<dbReference type="SUPFAM" id="SSF47473">
    <property type="entry name" value="EF-hand"/>
    <property type="match status" value="1"/>
</dbReference>
<keyword evidence="3" id="KW-0106">Calcium</keyword>
<evidence type="ECO:0000256" key="3">
    <source>
        <dbReference type="ARBA" id="ARBA00022837"/>
    </source>
</evidence>